<dbReference type="InterPro" id="IPR037038">
    <property type="entry name" value="HepT-like_sf"/>
</dbReference>
<dbReference type="GO" id="GO:0110001">
    <property type="term" value="C:toxin-antitoxin complex"/>
    <property type="evidence" value="ECO:0007669"/>
    <property type="project" value="InterPro"/>
</dbReference>
<dbReference type="NCBIfam" id="NF047751">
    <property type="entry name" value="HepT_toxin"/>
    <property type="match status" value="1"/>
</dbReference>
<dbReference type="RefSeq" id="WP_281832786.1">
    <property type="nucleotide sequence ID" value="NZ_BSDY01000001.1"/>
</dbReference>
<sequence>MIDDIVINKSETIKRCIKRINEEYENNPKNLEDFRRQDSIILNVQRLCEACIDIATHCIRKKRLGVPQTSKDSFQILEDNKIISTELSGRLQGMVGFRNIAVHDYQSLNLKIVERVVEDYIYDALKLTKEILEEDF</sequence>
<comment type="similarity">
    <text evidence="4">Belongs to the HepT RNase toxin family.</text>
</comment>
<dbReference type="AlphaFoldDB" id="A0A9W6GGE3"/>
<organism evidence="5 6">
    <name type="scientific">Propionigenium maris DSM 9537</name>
    <dbReference type="NCBI Taxonomy" id="1123000"/>
    <lineage>
        <taxon>Bacteria</taxon>
        <taxon>Fusobacteriati</taxon>
        <taxon>Fusobacteriota</taxon>
        <taxon>Fusobacteriia</taxon>
        <taxon>Fusobacteriales</taxon>
        <taxon>Fusobacteriaceae</taxon>
        <taxon>Propionigenium</taxon>
    </lineage>
</organism>
<evidence type="ECO:0000256" key="1">
    <source>
        <dbReference type="ARBA" id="ARBA00022649"/>
    </source>
</evidence>
<evidence type="ECO:0000256" key="4">
    <source>
        <dbReference type="ARBA" id="ARBA00024207"/>
    </source>
</evidence>
<dbReference type="Gene3D" id="1.20.120.580">
    <property type="entry name" value="bsu32300-like"/>
    <property type="match status" value="1"/>
</dbReference>
<dbReference type="PANTHER" id="PTHR33397">
    <property type="entry name" value="UPF0331 PROTEIN YUTE"/>
    <property type="match status" value="1"/>
</dbReference>
<reference evidence="5" key="1">
    <citation type="submission" date="2022-12" db="EMBL/GenBank/DDBJ databases">
        <title>Reference genome sequencing for broad-spectrum identification of bacterial and archaeal isolates by mass spectrometry.</title>
        <authorList>
            <person name="Sekiguchi Y."/>
            <person name="Tourlousse D.M."/>
        </authorList>
    </citation>
    <scope>NUCLEOTIDE SEQUENCE</scope>
    <source>
        <strain evidence="5">10succ1</strain>
    </source>
</reference>
<protein>
    <recommendedName>
        <fullName evidence="7">DUF86 domain-containing protein</fullName>
    </recommendedName>
</protein>
<keyword evidence="6" id="KW-1185">Reference proteome</keyword>
<keyword evidence="2" id="KW-0540">Nuclease</keyword>
<evidence type="ECO:0000256" key="2">
    <source>
        <dbReference type="ARBA" id="ARBA00022722"/>
    </source>
</evidence>
<dbReference type="Proteomes" id="UP001144471">
    <property type="component" value="Unassembled WGS sequence"/>
</dbReference>
<dbReference type="PANTHER" id="PTHR33397:SF3">
    <property type="entry name" value="MRNA NUCLEASE HEPT"/>
    <property type="match status" value="1"/>
</dbReference>
<gene>
    <name evidence="5" type="ORF">PM10SUCC1_02880</name>
</gene>
<evidence type="ECO:0000256" key="3">
    <source>
        <dbReference type="ARBA" id="ARBA00022801"/>
    </source>
</evidence>
<accession>A0A9W6GGE3</accession>
<dbReference type="EMBL" id="BSDY01000001">
    <property type="protein sequence ID" value="GLI54773.1"/>
    <property type="molecule type" value="Genomic_DNA"/>
</dbReference>
<proteinExistence type="inferred from homology"/>
<dbReference type="InterPro" id="IPR008201">
    <property type="entry name" value="HepT-like"/>
</dbReference>
<keyword evidence="3" id="KW-0378">Hydrolase</keyword>
<keyword evidence="1" id="KW-1277">Toxin-antitoxin system</keyword>
<evidence type="ECO:0008006" key="7">
    <source>
        <dbReference type="Google" id="ProtNLM"/>
    </source>
</evidence>
<dbReference type="GO" id="GO:0004540">
    <property type="term" value="F:RNA nuclease activity"/>
    <property type="evidence" value="ECO:0007669"/>
    <property type="project" value="InterPro"/>
</dbReference>
<dbReference type="GO" id="GO:0016787">
    <property type="term" value="F:hydrolase activity"/>
    <property type="evidence" value="ECO:0007669"/>
    <property type="project" value="UniProtKB-KW"/>
</dbReference>
<evidence type="ECO:0000313" key="5">
    <source>
        <dbReference type="EMBL" id="GLI54773.1"/>
    </source>
</evidence>
<dbReference type="InterPro" id="IPR052379">
    <property type="entry name" value="Type_VII_TA_RNase"/>
</dbReference>
<name>A0A9W6GGE3_9FUSO</name>
<comment type="caution">
    <text evidence="5">The sequence shown here is derived from an EMBL/GenBank/DDBJ whole genome shotgun (WGS) entry which is preliminary data.</text>
</comment>
<dbReference type="Pfam" id="PF01934">
    <property type="entry name" value="HepT-like"/>
    <property type="match status" value="1"/>
</dbReference>
<evidence type="ECO:0000313" key="6">
    <source>
        <dbReference type="Proteomes" id="UP001144471"/>
    </source>
</evidence>